<evidence type="ECO:0000313" key="2">
    <source>
        <dbReference type="EMBL" id="RIB30598.1"/>
    </source>
</evidence>
<dbReference type="InterPro" id="IPR000719">
    <property type="entry name" value="Prot_kinase_dom"/>
</dbReference>
<keyword evidence="3" id="KW-1185">Reference proteome</keyword>
<dbReference type="STRING" id="44941.A0A397W8J5"/>
<dbReference type="PROSITE" id="PS50011">
    <property type="entry name" value="PROTEIN_KINASE_DOM"/>
    <property type="match status" value="1"/>
</dbReference>
<accession>A0A397W8J5</accession>
<dbReference type="EMBL" id="QKWP01000009">
    <property type="protein sequence ID" value="RIB30598.1"/>
    <property type="molecule type" value="Genomic_DNA"/>
</dbReference>
<sequence length="118" mass="13935">MESSIETFTVVTYYRTILTARTLPTWVFLFNTRKKVTVRFYGTLPFVASEVLVQKTYKMESDIYSFDMIMWEVLYGEPVTNRYDMNDILSQALKILDGFRPPVDKVIPQFYADVMERC</sequence>
<dbReference type="Gene3D" id="1.10.510.10">
    <property type="entry name" value="Transferase(Phosphotransferase) domain 1"/>
    <property type="match status" value="1"/>
</dbReference>
<dbReference type="SUPFAM" id="SSF56112">
    <property type="entry name" value="Protein kinase-like (PK-like)"/>
    <property type="match status" value="1"/>
</dbReference>
<name>A0A397W8J5_9GLOM</name>
<organism evidence="2 3">
    <name type="scientific">Gigaspora rosea</name>
    <dbReference type="NCBI Taxonomy" id="44941"/>
    <lineage>
        <taxon>Eukaryota</taxon>
        <taxon>Fungi</taxon>
        <taxon>Fungi incertae sedis</taxon>
        <taxon>Mucoromycota</taxon>
        <taxon>Glomeromycotina</taxon>
        <taxon>Glomeromycetes</taxon>
        <taxon>Diversisporales</taxon>
        <taxon>Gigasporaceae</taxon>
        <taxon>Gigaspora</taxon>
    </lineage>
</organism>
<reference evidence="2 3" key="1">
    <citation type="submission" date="2018-06" db="EMBL/GenBank/DDBJ databases">
        <title>Comparative genomics reveals the genomic features of Rhizophagus irregularis, R. cerebriforme, R. diaphanum and Gigaspora rosea, and their symbiotic lifestyle signature.</title>
        <authorList>
            <person name="Morin E."/>
            <person name="San Clemente H."/>
            <person name="Chen E.C.H."/>
            <person name="De La Providencia I."/>
            <person name="Hainaut M."/>
            <person name="Kuo A."/>
            <person name="Kohler A."/>
            <person name="Murat C."/>
            <person name="Tang N."/>
            <person name="Roy S."/>
            <person name="Loubradou J."/>
            <person name="Henrissat B."/>
            <person name="Grigoriev I.V."/>
            <person name="Corradi N."/>
            <person name="Roux C."/>
            <person name="Martin F.M."/>
        </authorList>
    </citation>
    <scope>NUCLEOTIDE SEQUENCE [LARGE SCALE GENOMIC DNA]</scope>
    <source>
        <strain evidence="2 3">DAOM 194757</strain>
    </source>
</reference>
<dbReference type="Pfam" id="PF07714">
    <property type="entry name" value="PK_Tyr_Ser-Thr"/>
    <property type="match status" value="1"/>
</dbReference>
<protein>
    <recommendedName>
        <fullName evidence="1">Protein kinase domain-containing protein</fullName>
    </recommendedName>
</protein>
<dbReference type="InterPro" id="IPR011009">
    <property type="entry name" value="Kinase-like_dom_sf"/>
</dbReference>
<evidence type="ECO:0000313" key="3">
    <source>
        <dbReference type="Proteomes" id="UP000266673"/>
    </source>
</evidence>
<dbReference type="Proteomes" id="UP000266673">
    <property type="component" value="Unassembled WGS sequence"/>
</dbReference>
<evidence type="ECO:0000259" key="1">
    <source>
        <dbReference type="PROSITE" id="PS50011"/>
    </source>
</evidence>
<dbReference type="InterPro" id="IPR001245">
    <property type="entry name" value="Ser-Thr/Tyr_kinase_cat_dom"/>
</dbReference>
<comment type="caution">
    <text evidence="2">The sequence shown here is derived from an EMBL/GenBank/DDBJ whole genome shotgun (WGS) entry which is preliminary data.</text>
</comment>
<dbReference type="GO" id="GO:0004672">
    <property type="term" value="F:protein kinase activity"/>
    <property type="evidence" value="ECO:0007669"/>
    <property type="project" value="InterPro"/>
</dbReference>
<gene>
    <name evidence="2" type="ORF">C2G38_2152204</name>
</gene>
<feature type="domain" description="Protein kinase" evidence="1">
    <location>
        <begin position="1"/>
        <end position="118"/>
    </location>
</feature>
<dbReference type="GO" id="GO:0005524">
    <property type="term" value="F:ATP binding"/>
    <property type="evidence" value="ECO:0007669"/>
    <property type="project" value="InterPro"/>
</dbReference>
<proteinExistence type="predicted"/>
<dbReference type="AlphaFoldDB" id="A0A397W8J5"/>